<dbReference type="Pfam" id="PF01546">
    <property type="entry name" value="Peptidase_M20"/>
    <property type="match status" value="1"/>
</dbReference>
<proteinExistence type="predicted"/>
<dbReference type="InterPro" id="IPR002933">
    <property type="entry name" value="Peptidase_M20"/>
</dbReference>
<name>A0A518DSL3_9BACT</name>
<keyword evidence="5" id="KW-1185">Reference proteome</keyword>
<sequence>MIDVVETLSSLVSIPSVNPMGRGAEGPHYYEAGMTTRLVQLFEQMGVPCQTQEVHPNRSNVYALLEGETPLDQGGVLMLWEAHQDTVPVEGMTIEPWTPTIRDGRLYGRGSCDIKGGMASMLAAFSRLVEDRPANRPHLVMACTVNEEHGYTGATALADLWHDPAQVDHPLRRFLPRAPDGIIVAEPTELNVVSAHKGVARWRCRAKGRAAHSSSPSAGDNAIYRMARVLGILQKHAEQDVPRLGSHPLVGTPTLSVGVISGGISVNTVPAECVIEIDRRVLPGESAPEARQQVIDHLTAALGDDALHVEHDAPFIMSGGLSDEDNGDLATRLAAIAKDYGGGKIIGVPFGTDASAYSAANARSVVFGPGSIAQAHTCDEWIDIQQLQQAAEILYQFGSAS</sequence>
<dbReference type="Proteomes" id="UP000317648">
    <property type="component" value="Chromosome"/>
</dbReference>
<evidence type="ECO:0000259" key="3">
    <source>
        <dbReference type="Pfam" id="PF07687"/>
    </source>
</evidence>
<dbReference type="EMBL" id="CP036433">
    <property type="protein sequence ID" value="QDU94814.1"/>
    <property type="molecule type" value="Genomic_DNA"/>
</dbReference>
<dbReference type="KEGG" id="lcre:Pla8534_26220"/>
<keyword evidence="2 4" id="KW-0378">Hydrolase</keyword>
<dbReference type="InterPro" id="IPR050072">
    <property type="entry name" value="Peptidase_M20A"/>
</dbReference>
<evidence type="ECO:0000313" key="5">
    <source>
        <dbReference type="Proteomes" id="UP000317648"/>
    </source>
</evidence>
<dbReference type="Gene3D" id="3.40.630.10">
    <property type="entry name" value="Zn peptidases"/>
    <property type="match status" value="1"/>
</dbReference>
<feature type="domain" description="Peptidase M20 dimerisation" evidence="3">
    <location>
        <begin position="195"/>
        <end position="304"/>
    </location>
</feature>
<dbReference type="PANTHER" id="PTHR43808">
    <property type="entry name" value="ACETYLORNITHINE DEACETYLASE"/>
    <property type="match status" value="1"/>
</dbReference>
<keyword evidence="1" id="KW-0479">Metal-binding</keyword>
<dbReference type="Pfam" id="PF07687">
    <property type="entry name" value="M20_dimer"/>
    <property type="match status" value="1"/>
</dbReference>
<dbReference type="SUPFAM" id="SSF55031">
    <property type="entry name" value="Bacterial exopeptidase dimerisation domain"/>
    <property type="match status" value="1"/>
</dbReference>
<dbReference type="GO" id="GO:0008777">
    <property type="term" value="F:acetylornithine deacetylase activity"/>
    <property type="evidence" value="ECO:0007669"/>
    <property type="project" value="UniProtKB-EC"/>
</dbReference>
<protein>
    <submittedName>
        <fullName evidence="4">Acetylornithine deacetylase</fullName>
        <ecNumber evidence="4">3.5.1.16</ecNumber>
    </submittedName>
</protein>
<dbReference type="InterPro" id="IPR036264">
    <property type="entry name" value="Bact_exopeptidase_dim_dom"/>
</dbReference>
<evidence type="ECO:0000256" key="2">
    <source>
        <dbReference type="ARBA" id="ARBA00022801"/>
    </source>
</evidence>
<accession>A0A518DSL3</accession>
<evidence type="ECO:0000313" key="4">
    <source>
        <dbReference type="EMBL" id="QDU94814.1"/>
    </source>
</evidence>
<dbReference type="AlphaFoldDB" id="A0A518DSL3"/>
<organism evidence="4 5">
    <name type="scientific">Lignipirellula cremea</name>
    <dbReference type="NCBI Taxonomy" id="2528010"/>
    <lineage>
        <taxon>Bacteria</taxon>
        <taxon>Pseudomonadati</taxon>
        <taxon>Planctomycetota</taxon>
        <taxon>Planctomycetia</taxon>
        <taxon>Pirellulales</taxon>
        <taxon>Pirellulaceae</taxon>
        <taxon>Lignipirellula</taxon>
    </lineage>
</organism>
<dbReference type="SUPFAM" id="SSF53187">
    <property type="entry name" value="Zn-dependent exopeptidases"/>
    <property type="match status" value="1"/>
</dbReference>
<dbReference type="CDD" id="cd03894">
    <property type="entry name" value="M20_ArgE"/>
    <property type="match status" value="1"/>
</dbReference>
<dbReference type="EC" id="3.5.1.16" evidence="4"/>
<reference evidence="4 5" key="1">
    <citation type="submission" date="2019-02" db="EMBL/GenBank/DDBJ databases">
        <title>Deep-cultivation of Planctomycetes and their phenomic and genomic characterization uncovers novel biology.</title>
        <authorList>
            <person name="Wiegand S."/>
            <person name="Jogler M."/>
            <person name="Boedeker C."/>
            <person name="Pinto D."/>
            <person name="Vollmers J."/>
            <person name="Rivas-Marin E."/>
            <person name="Kohn T."/>
            <person name="Peeters S.H."/>
            <person name="Heuer A."/>
            <person name="Rast P."/>
            <person name="Oberbeckmann S."/>
            <person name="Bunk B."/>
            <person name="Jeske O."/>
            <person name="Meyerdierks A."/>
            <person name="Storesund J.E."/>
            <person name="Kallscheuer N."/>
            <person name="Luecker S."/>
            <person name="Lage O.M."/>
            <person name="Pohl T."/>
            <person name="Merkel B.J."/>
            <person name="Hornburger P."/>
            <person name="Mueller R.-W."/>
            <person name="Bruemmer F."/>
            <person name="Labrenz M."/>
            <person name="Spormann A.M."/>
            <person name="Op den Camp H."/>
            <person name="Overmann J."/>
            <person name="Amann R."/>
            <person name="Jetten M.S.M."/>
            <person name="Mascher T."/>
            <person name="Medema M.H."/>
            <person name="Devos D.P."/>
            <person name="Kaster A.-K."/>
            <person name="Ovreas L."/>
            <person name="Rohde M."/>
            <person name="Galperin M.Y."/>
            <person name="Jogler C."/>
        </authorList>
    </citation>
    <scope>NUCLEOTIDE SEQUENCE [LARGE SCALE GENOMIC DNA]</scope>
    <source>
        <strain evidence="4 5">Pla85_3_4</strain>
    </source>
</reference>
<evidence type="ECO:0000256" key="1">
    <source>
        <dbReference type="ARBA" id="ARBA00022723"/>
    </source>
</evidence>
<gene>
    <name evidence="4" type="primary">argE</name>
    <name evidence="4" type="ORF">Pla8534_26220</name>
</gene>
<dbReference type="InterPro" id="IPR011650">
    <property type="entry name" value="Peptidase_M20_dimer"/>
</dbReference>
<dbReference type="RefSeq" id="WP_197443239.1">
    <property type="nucleotide sequence ID" value="NZ_CP036433.1"/>
</dbReference>
<dbReference type="GO" id="GO:0046872">
    <property type="term" value="F:metal ion binding"/>
    <property type="evidence" value="ECO:0007669"/>
    <property type="project" value="UniProtKB-KW"/>
</dbReference>
<dbReference type="Gene3D" id="3.30.70.360">
    <property type="match status" value="1"/>
</dbReference>